<evidence type="ECO:0000256" key="1">
    <source>
        <dbReference type="SAM" id="MobiDB-lite"/>
    </source>
</evidence>
<evidence type="ECO:0000259" key="3">
    <source>
        <dbReference type="Pfam" id="PF15447"/>
    </source>
</evidence>
<dbReference type="InterPro" id="IPR008602">
    <property type="entry name" value="Duffy-antigen-binding"/>
</dbReference>
<accession>A0A024VWJ3</accession>
<dbReference type="Proteomes" id="UP000030708">
    <property type="component" value="Unassembled WGS sequence"/>
</dbReference>
<feature type="region of interest" description="Disordered" evidence="1">
    <location>
        <begin position="319"/>
        <end position="369"/>
    </location>
</feature>
<evidence type="ECO:0000259" key="2">
    <source>
        <dbReference type="Pfam" id="PF05424"/>
    </source>
</evidence>
<protein>
    <submittedName>
        <fullName evidence="4">Uncharacterized protein</fullName>
    </submittedName>
</protein>
<dbReference type="Gene3D" id="1.20.1310.20">
    <property type="entry name" value="Duffy-antigen binding domain"/>
    <property type="match status" value="1"/>
</dbReference>
<reference evidence="4 5" key="1">
    <citation type="submission" date="2013-02" db="EMBL/GenBank/DDBJ databases">
        <title>The Genome Annotation of Plasmodium falciparum Tanzania (2000708).</title>
        <authorList>
            <consortium name="The Broad Institute Genome Sequencing Platform"/>
            <consortium name="The Broad Institute Genome Sequencing Center for Infectious Disease"/>
            <person name="Neafsey D."/>
            <person name="Hoffman S."/>
            <person name="Volkman S."/>
            <person name="Rosenthal P."/>
            <person name="Walker B."/>
            <person name="Young S.K."/>
            <person name="Zeng Q."/>
            <person name="Gargeya S."/>
            <person name="Fitzgerald M."/>
            <person name="Haas B."/>
            <person name="Abouelleil A."/>
            <person name="Allen A.W."/>
            <person name="Alvarado L."/>
            <person name="Arachchi H.M."/>
            <person name="Berlin A.M."/>
            <person name="Chapman S.B."/>
            <person name="Gainer-Dewar J."/>
            <person name="Goldberg J."/>
            <person name="Griggs A."/>
            <person name="Gujja S."/>
            <person name="Hansen M."/>
            <person name="Howarth C."/>
            <person name="Imamovic A."/>
            <person name="Ireland A."/>
            <person name="Larimer J."/>
            <person name="McCowan C."/>
            <person name="Murphy C."/>
            <person name="Pearson M."/>
            <person name="Poon T.W."/>
            <person name="Priest M."/>
            <person name="Roberts A."/>
            <person name="Saif S."/>
            <person name="Shea T."/>
            <person name="Sisk P."/>
            <person name="Sykes S."/>
            <person name="Wortman J."/>
            <person name="Nusbaum C."/>
            <person name="Birren B."/>
        </authorList>
    </citation>
    <scope>NUCLEOTIDE SEQUENCE [LARGE SCALE GENOMIC DNA]</scope>
    <source>
        <strain evidence="5">Tanzania (2000708)</strain>
    </source>
</reference>
<name>A0A024VWJ3_PLAFA</name>
<feature type="compositionally biased region" description="Low complexity" evidence="1">
    <location>
        <begin position="346"/>
        <end position="369"/>
    </location>
</feature>
<feature type="compositionally biased region" description="Acidic residues" evidence="1">
    <location>
        <begin position="235"/>
        <end position="256"/>
    </location>
</feature>
<dbReference type="InterPro" id="IPR029210">
    <property type="entry name" value="PfEMP1_NTS"/>
</dbReference>
<dbReference type="InterPro" id="IPR042202">
    <property type="entry name" value="Duffy-ag-bd_sf"/>
</dbReference>
<organism evidence="4 5">
    <name type="scientific">Plasmodium falciparum Tanzania</name>
    <name type="common">2000708</name>
    <dbReference type="NCBI Taxonomy" id="1036725"/>
    <lineage>
        <taxon>Eukaryota</taxon>
        <taxon>Sar</taxon>
        <taxon>Alveolata</taxon>
        <taxon>Apicomplexa</taxon>
        <taxon>Aconoidasida</taxon>
        <taxon>Haemosporida</taxon>
        <taxon>Plasmodiidae</taxon>
        <taxon>Plasmodium</taxon>
        <taxon>Plasmodium (Laverania)</taxon>
    </lineage>
</organism>
<dbReference type="GO" id="GO:0046789">
    <property type="term" value="F:host cell surface receptor binding"/>
    <property type="evidence" value="ECO:0007669"/>
    <property type="project" value="InterPro"/>
</dbReference>
<evidence type="ECO:0000313" key="4">
    <source>
        <dbReference type="EMBL" id="ETW32807.1"/>
    </source>
</evidence>
<dbReference type="AlphaFoldDB" id="A0A024VWJ3"/>
<feature type="domain" description="Duffy-antigen binding" evidence="2">
    <location>
        <begin position="121"/>
        <end position="215"/>
    </location>
</feature>
<sequence>MAPKAAAGSGGSTQDGAHKYKNAKDAKHLLDMIGKDVHEEVKKDAKKYIEALKGDLKEAKGIGETVGTADPCELQSEYNKLLALRGHPCENLSGKLEPRFSDTLGGQCTREKISGSTSTCGACAPYRRLHLCSHNLENISDYDSNARHKLLLEVCMAAKYEGASITRYHGEHQLTNKDSPSQLCTVLARSFADIGDIEAEKCKQKQDECKQQEEATRARGRSEDTSPQSPAGKEPEEEEEEEDDDEDDDDEEDTGPEEGSPPKEAVPDAVVDQEEGTVPPATDTSVDVCNTVKNALENRENLTKACEQKYQYGKEKFPNWKCISDSGVTTTGSEGRSPRVARSAPSGEKTTGGESTKSGATTGSSGAIC</sequence>
<proteinExistence type="predicted"/>
<feature type="non-terminal residue" evidence="4">
    <location>
        <position position="369"/>
    </location>
</feature>
<reference evidence="4 5" key="2">
    <citation type="submission" date="2013-02" db="EMBL/GenBank/DDBJ databases">
        <title>The Genome Sequence of Plasmodium falciparum Tanzania (2000708).</title>
        <authorList>
            <consortium name="The Broad Institute Genome Sequencing Platform"/>
            <consortium name="The Broad Institute Genome Sequencing Center for Infectious Disease"/>
            <person name="Neafsey D."/>
            <person name="Cheeseman I."/>
            <person name="Volkman S."/>
            <person name="Adams J."/>
            <person name="Walker B."/>
            <person name="Young S.K."/>
            <person name="Zeng Q."/>
            <person name="Gargeya S."/>
            <person name="Fitzgerald M."/>
            <person name="Haas B."/>
            <person name="Abouelleil A."/>
            <person name="Alvarado L."/>
            <person name="Arachchi H.M."/>
            <person name="Berlin A.M."/>
            <person name="Chapman S.B."/>
            <person name="Dewar J."/>
            <person name="Goldberg J."/>
            <person name="Griggs A."/>
            <person name="Gujja S."/>
            <person name="Hansen M."/>
            <person name="Howarth C."/>
            <person name="Imamovic A."/>
            <person name="Larimer J."/>
            <person name="McCowan C."/>
            <person name="Murphy C."/>
            <person name="Neiman D."/>
            <person name="Pearson M."/>
            <person name="Priest M."/>
            <person name="Roberts A."/>
            <person name="Saif S."/>
            <person name="Shea T."/>
            <person name="Sisk P."/>
            <person name="Sykes S."/>
            <person name="Wortman J."/>
            <person name="Nusbaum C."/>
            <person name="Birren B."/>
        </authorList>
    </citation>
    <scope>NUCLEOTIDE SEQUENCE [LARGE SCALE GENOMIC DNA]</scope>
    <source>
        <strain evidence="5">Tanzania (2000708)</strain>
    </source>
</reference>
<feature type="domain" description="Plasmodium falciparum erythrocyte membrane protein-1 N-terminal segment" evidence="3">
    <location>
        <begin position="25"/>
        <end position="60"/>
    </location>
</feature>
<dbReference type="GO" id="GO:0016020">
    <property type="term" value="C:membrane"/>
    <property type="evidence" value="ECO:0007669"/>
    <property type="project" value="InterPro"/>
</dbReference>
<dbReference type="Pfam" id="PF15447">
    <property type="entry name" value="NTS"/>
    <property type="match status" value="1"/>
</dbReference>
<dbReference type="SUPFAM" id="SSF140924">
    <property type="entry name" value="Duffy binding domain-like"/>
    <property type="match status" value="2"/>
</dbReference>
<dbReference type="OrthoDB" id="379270at2759"/>
<evidence type="ECO:0000313" key="5">
    <source>
        <dbReference type="Proteomes" id="UP000030708"/>
    </source>
</evidence>
<feature type="compositionally biased region" description="Basic and acidic residues" evidence="1">
    <location>
        <begin position="202"/>
        <end position="224"/>
    </location>
</feature>
<dbReference type="EMBL" id="KI927062">
    <property type="protein sequence ID" value="ETW32807.1"/>
    <property type="molecule type" value="Genomic_DNA"/>
</dbReference>
<gene>
    <name evidence="4" type="ORF">PFTANZ_06473</name>
</gene>
<feature type="region of interest" description="Disordered" evidence="1">
    <location>
        <begin position="202"/>
        <end position="285"/>
    </location>
</feature>
<dbReference type="Pfam" id="PF05424">
    <property type="entry name" value="Duffy_binding"/>
    <property type="match status" value="1"/>
</dbReference>